<feature type="non-terminal residue" evidence="4">
    <location>
        <position position="1"/>
    </location>
</feature>
<dbReference type="Proteomes" id="UP000257109">
    <property type="component" value="Unassembled WGS sequence"/>
</dbReference>
<reference evidence="4" key="1">
    <citation type="submission" date="2018-05" db="EMBL/GenBank/DDBJ databases">
        <title>Draft genome of Mucuna pruriens seed.</title>
        <authorList>
            <person name="Nnadi N.E."/>
            <person name="Vos R."/>
            <person name="Hasami M.H."/>
            <person name="Devisetty U.K."/>
            <person name="Aguiy J.C."/>
        </authorList>
    </citation>
    <scope>NUCLEOTIDE SEQUENCE [LARGE SCALE GENOMIC DNA]</scope>
    <source>
        <strain evidence="4">JCA_2017</strain>
    </source>
</reference>
<dbReference type="Pfam" id="PF01650">
    <property type="entry name" value="Peptidase_C13"/>
    <property type="match status" value="1"/>
</dbReference>
<evidence type="ECO:0000313" key="4">
    <source>
        <dbReference type="EMBL" id="RDX76791.1"/>
    </source>
</evidence>
<dbReference type="Pfam" id="PF20985">
    <property type="entry name" value="Legum_prodom"/>
    <property type="match status" value="1"/>
</dbReference>
<accession>A0A371FEU1</accession>
<dbReference type="PRINTS" id="PR00776">
    <property type="entry name" value="HEMOGLOBNASE"/>
</dbReference>
<dbReference type="Gene3D" id="1.10.132.130">
    <property type="match status" value="1"/>
</dbReference>
<dbReference type="STRING" id="157652.A0A371FEU1"/>
<dbReference type="OrthoDB" id="192611at2759"/>
<dbReference type="FunFam" id="1.10.132.130:FF:000001">
    <property type="entry name" value="Vacuolar-processing enzyme beta-isozyme"/>
    <property type="match status" value="1"/>
</dbReference>
<dbReference type="InterPro" id="IPR001096">
    <property type="entry name" value="Peptidase_C13"/>
</dbReference>
<dbReference type="GO" id="GO:0006624">
    <property type="term" value="P:vacuolar protein processing"/>
    <property type="evidence" value="ECO:0007669"/>
    <property type="project" value="TreeGrafter"/>
</dbReference>
<dbReference type="AlphaFoldDB" id="A0A371FEU1"/>
<evidence type="ECO:0000259" key="3">
    <source>
        <dbReference type="Pfam" id="PF20985"/>
    </source>
</evidence>
<name>A0A371FEU1_MUCPR</name>
<feature type="active site" evidence="2">
    <location>
        <position position="46"/>
    </location>
</feature>
<dbReference type="GO" id="GO:0005773">
    <property type="term" value="C:vacuole"/>
    <property type="evidence" value="ECO:0007669"/>
    <property type="project" value="GOC"/>
</dbReference>
<dbReference type="Gene3D" id="3.40.50.1460">
    <property type="match status" value="1"/>
</dbReference>
<evidence type="ECO:0000256" key="1">
    <source>
        <dbReference type="ARBA" id="ARBA00009941"/>
    </source>
</evidence>
<dbReference type="GO" id="GO:0004197">
    <property type="term" value="F:cysteine-type endopeptidase activity"/>
    <property type="evidence" value="ECO:0007669"/>
    <property type="project" value="TreeGrafter"/>
</dbReference>
<comment type="similarity">
    <text evidence="1">Belongs to the peptidase C13 family.</text>
</comment>
<proteinExistence type="inferred from homology"/>
<dbReference type="CDD" id="cd21115">
    <property type="entry name" value="legumain_C"/>
    <property type="match status" value="1"/>
</dbReference>
<gene>
    <name evidence="4" type="ORF">CR513_43174</name>
</gene>
<evidence type="ECO:0000313" key="5">
    <source>
        <dbReference type="Proteomes" id="UP000257109"/>
    </source>
</evidence>
<feature type="active site" description="Nucleophile" evidence="2">
    <location>
        <position position="88"/>
    </location>
</feature>
<keyword evidence="5" id="KW-1185">Reference proteome</keyword>
<dbReference type="InterPro" id="IPR048501">
    <property type="entry name" value="Legum_prodom"/>
</dbReference>
<dbReference type="EMBL" id="QJKJ01009384">
    <property type="protein sequence ID" value="RDX76791.1"/>
    <property type="molecule type" value="Genomic_DNA"/>
</dbReference>
<comment type="caution">
    <text evidence="4">The sequence shown here is derived from an EMBL/GenBank/DDBJ whole genome shotgun (WGS) entry which is preliminary data.</text>
</comment>
<evidence type="ECO:0000256" key="2">
    <source>
        <dbReference type="PIRSR" id="PIRSR019663-1"/>
    </source>
</evidence>
<dbReference type="InterPro" id="IPR046427">
    <property type="entry name" value="Legumain_prodom_sf"/>
</dbReference>
<dbReference type="GO" id="GO:0051603">
    <property type="term" value="P:proteolysis involved in protein catabolic process"/>
    <property type="evidence" value="ECO:0007669"/>
    <property type="project" value="TreeGrafter"/>
</dbReference>
<feature type="domain" description="Legumain prodomain" evidence="3">
    <location>
        <begin position="258"/>
        <end position="354"/>
    </location>
</feature>
<dbReference type="PIRSF" id="PIRSF019663">
    <property type="entry name" value="Legumain"/>
    <property type="match status" value="1"/>
</dbReference>
<sequence>DYTGNDVTGENFYAVLSGNRSALSGGSGKVVDSGPNDTIFIYYSDHGTTGLLGMPAGESVWYFTFADVLKKKYAAKSYNKMVIYLEACESGSMFDGILPENISIYATTASNVTEKSYAFYCPYLDPPPPPEYTTCLGDTFSISWLEDSDRNDMTKETLQQQYEIVRQRTLTGNIDTASHVMQYGDRKFNNDFLATFIGAKPTSVNDKYNPTSSANAYSFEPSTPQTRLISQRDAHLLHLRLELQKAPDGSKEKLKAQKKLDDEIAHREHVDNVVHLVGDILFGEEKSSTMMLHVRPAGQPLVDDWNCFKTLIKTYESHCGTLSSYGRKYTRAFANMCNAGISKERMVVASSQACSKDNHAS</sequence>
<organism evidence="4 5">
    <name type="scientific">Mucuna pruriens</name>
    <name type="common">Velvet bean</name>
    <name type="synonym">Dolichos pruriens</name>
    <dbReference type="NCBI Taxonomy" id="157652"/>
    <lineage>
        <taxon>Eukaryota</taxon>
        <taxon>Viridiplantae</taxon>
        <taxon>Streptophyta</taxon>
        <taxon>Embryophyta</taxon>
        <taxon>Tracheophyta</taxon>
        <taxon>Spermatophyta</taxon>
        <taxon>Magnoliopsida</taxon>
        <taxon>eudicotyledons</taxon>
        <taxon>Gunneridae</taxon>
        <taxon>Pentapetalae</taxon>
        <taxon>rosids</taxon>
        <taxon>fabids</taxon>
        <taxon>Fabales</taxon>
        <taxon>Fabaceae</taxon>
        <taxon>Papilionoideae</taxon>
        <taxon>50 kb inversion clade</taxon>
        <taxon>NPAAA clade</taxon>
        <taxon>indigoferoid/millettioid clade</taxon>
        <taxon>Phaseoleae</taxon>
        <taxon>Mucuna</taxon>
    </lineage>
</organism>
<dbReference type="PANTHER" id="PTHR12000">
    <property type="entry name" value="HEMOGLOBINASE FAMILY MEMBER"/>
    <property type="match status" value="1"/>
</dbReference>
<dbReference type="PANTHER" id="PTHR12000:SF52">
    <property type="entry name" value="LEGUMAIN PROTEIN-RELATED"/>
    <property type="match status" value="1"/>
</dbReference>
<protein>
    <recommendedName>
        <fullName evidence="3">Legumain prodomain domain-containing protein</fullName>
    </recommendedName>
</protein>